<feature type="region of interest" description="Disordered" evidence="1">
    <location>
        <begin position="1"/>
        <end position="73"/>
    </location>
</feature>
<dbReference type="AlphaFoldDB" id="E5A1L8"/>
<keyword evidence="3" id="KW-1185">Reference proteome</keyword>
<name>E5A1L8_LEPMJ</name>
<evidence type="ECO:0000313" key="2">
    <source>
        <dbReference type="EMBL" id="CBX97482.1"/>
    </source>
</evidence>
<dbReference type="HOGENOM" id="CLU_1180416_0_0_1"/>
<evidence type="ECO:0000256" key="1">
    <source>
        <dbReference type="SAM" id="MobiDB-lite"/>
    </source>
</evidence>
<organism evidence="3">
    <name type="scientific">Leptosphaeria maculans (strain JN3 / isolate v23.1.3 / race Av1-4-5-6-7-8)</name>
    <name type="common">Blackleg fungus</name>
    <name type="synonym">Phoma lingam</name>
    <dbReference type="NCBI Taxonomy" id="985895"/>
    <lineage>
        <taxon>Eukaryota</taxon>
        <taxon>Fungi</taxon>
        <taxon>Dikarya</taxon>
        <taxon>Ascomycota</taxon>
        <taxon>Pezizomycotina</taxon>
        <taxon>Dothideomycetes</taxon>
        <taxon>Pleosporomycetidae</taxon>
        <taxon>Pleosporales</taxon>
        <taxon>Pleosporineae</taxon>
        <taxon>Leptosphaeriaceae</taxon>
        <taxon>Plenodomus</taxon>
        <taxon>Plenodomus lingam/Leptosphaeria maculans species complex</taxon>
    </lineage>
</organism>
<feature type="compositionally biased region" description="Polar residues" evidence="1">
    <location>
        <begin position="147"/>
        <end position="156"/>
    </location>
</feature>
<feature type="compositionally biased region" description="Polar residues" evidence="1">
    <location>
        <begin position="163"/>
        <end position="182"/>
    </location>
</feature>
<dbReference type="EMBL" id="FP929131">
    <property type="protein sequence ID" value="CBX97482.1"/>
    <property type="molecule type" value="Genomic_DNA"/>
</dbReference>
<feature type="region of interest" description="Disordered" evidence="1">
    <location>
        <begin position="108"/>
        <end position="220"/>
    </location>
</feature>
<dbReference type="VEuPathDB" id="FungiDB:LEMA_P106130.1"/>
<dbReference type="GeneID" id="13283778"/>
<dbReference type="InParanoid" id="E5A1L8"/>
<protein>
    <submittedName>
        <fullName evidence="2">Uncharacterized protein</fullName>
    </submittedName>
</protein>
<dbReference type="OrthoDB" id="5225441at2759"/>
<dbReference type="Proteomes" id="UP000002668">
    <property type="component" value="Genome"/>
</dbReference>
<gene>
    <name evidence="2" type="ORF">LEMA_P106130.1</name>
</gene>
<accession>E5A1L8</accession>
<evidence type="ECO:0000313" key="3">
    <source>
        <dbReference type="Proteomes" id="UP000002668"/>
    </source>
</evidence>
<proteinExistence type="predicted"/>
<reference evidence="3" key="1">
    <citation type="journal article" date="2011" name="Nat. Commun.">
        <title>Effector diversification within compartments of the Leptosphaeria maculans genome affected by Repeat-Induced Point mutations.</title>
        <authorList>
            <person name="Rouxel T."/>
            <person name="Grandaubert J."/>
            <person name="Hane J.K."/>
            <person name="Hoede C."/>
            <person name="van de Wouw A.P."/>
            <person name="Couloux A."/>
            <person name="Dominguez V."/>
            <person name="Anthouard V."/>
            <person name="Bally P."/>
            <person name="Bourras S."/>
            <person name="Cozijnsen A.J."/>
            <person name="Ciuffetti L.M."/>
            <person name="Degrave A."/>
            <person name="Dilmaghani A."/>
            <person name="Duret L."/>
            <person name="Fudal I."/>
            <person name="Goodwin S.B."/>
            <person name="Gout L."/>
            <person name="Glaser N."/>
            <person name="Linglin J."/>
            <person name="Kema G.H.J."/>
            <person name="Lapalu N."/>
            <person name="Lawrence C.B."/>
            <person name="May K."/>
            <person name="Meyer M."/>
            <person name="Ollivier B."/>
            <person name="Poulain J."/>
            <person name="Schoch C.L."/>
            <person name="Simon A."/>
            <person name="Spatafora J.W."/>
            <person name="Stachowiak A."/>
            <person name="Turgeon B.G."/>
            <person name="Tyler B.M."/>
            <person name="Vincent D."/>
            <person name="Weissenbach J."/>
            <person name="Amselem J."/>
            <person name="Quesneville H."/>
            <person name="Oliver R.P."/>
            <person name="Wincker P."/>
            <person name="Balesdent M.-H."/>
            <person name="Howlett B.J."/>
        </authorList>
    </citation>
    <scope>NUCLEOTIDE SEQUENCE [LARGE SCALE GENOMIC DNA]</scope>
    <source>
        <strain evidence="3">JN3 / isolate v23.1.3 / race Av1-4-5-6-7-8</strain>
    </source>
</reference>
<sequence>MAQTLLQPQGRATALDTLANSTGGLPTSEEPKSRSVSAQELQARIKAARKKKTTFLSPPTLALLNPRQPRETNDALLRPNVTSSEQYRPSVGEYTKSHAVVEQVLPAETRQPNSRTRHGQSVPISHMSQPHGGVLINESPSFHRPQANRTASSRSSMIARKSPLSTVSLPQDSSSSNETLYSKPNKVMSSPIAYERSTEQRNSTVGSVTPLPPQPRSKSRLSWLGLTRRSRVSAV</sequence>